<evidence type="ECO:0000256" key="2">
    <source>
        <dbReference type="ARBA" id="ARBA00022475"/>
    </source>
</evidence>
<keyword evidence="11" id="KW-1185">Reference proteome</keyword>
<feature type="transmembrane region" description="Helical" evidence="8">
    <location>
        <begin position="261"/>
        <end position="280"/>
    </location>
</feature>
<feature type="transmembrane region" description="Helical" evidence="8">
    <location>
        <begin position="424"/>
        <end position="445"/>
    </location>
</feature>
<dbReference type="PIRSF" id="PIRSF006066">
    <property type="entry name" value="HI0050"/>
    <property type="match status" value="1"/>
</dbReference>
<feature type="transmembrane region" description="Helical" evidence="8">
    <location>
        <begin position="173"/>
        <end position="198"/>
    </location>
</feature>
<dbReference type="RefSeq" id="WP_253484654.1">
    <property type="nucleotide sequence ID" value="NZ_JALJXV010000012.1"/>
</dbReference>
<feature type="domain" description="TRAP C4-dicarboxylate transport system permease DctM subunit" evidence="9">
    <location>
        <begin position="12"/>
        <end position="440"/>
    </location>
</feature>
<sequence length="450" mass="47834">METLTIVMIALFVLFALIVMRIPIALALLAAGVTGLFFLRDADYSLETAAHIAFDTPARYVLIVIPLFIAMGIFAKHGTFAQDAFDMAGRLLRKVRGGLAMATVLTCAGFAAVSGSSVATVASIGPLAIREMRRNGYSVTLAAGVVGAAGTLGVLIPPSVVLVLYGIVSGESIGALLIAGIIPGILSAFMYFVAIYFWGFGNSALFVSEKEAQIAAAEEPPLPRRQKLGWTVGAYTLARILSLMTVVVGGIYTGIVTATEAAGLGAIVAFIFFLIDTVRGREGFWRPFRQATLESISLSSMVFALLVGAAVFTFFLVLAGVPAMLTTWVTGLAVPDVLIVVIILLAFIPLGMFLDPISMLLIAVPLVHPIVTGMGYDGIWFAILVVKLIEIGLITPPFGMNAFVVAGASRHVTVEQSFIGIMRFLPVDLLTVALLFMFPPLILWLPNLMM</sequence>
<evidence type="ECO:0000256" key="4">
    <source>
        <dbReference type="ARBA" id="ARBA00022692"/>
    </source>
</evidence>
<keyword evidence="3 7" id="KW-0997">Cell inner membrane</keyword>
<gene>
    <name evidence="10" type="ORF">J2T57_004159</name>
</gene>
<feature type="transmembrane region" description="Helical" evidence="8">
    <location>
        <begin position="141"/>
        <end position="167"/>
    </location>
</feature>
<dbReference type="InterPro" id="IPR010656">
    <property type="entry name" value="DctM"/>
</dbReference>
<dbReference type="PANTHER" id="PTHR33362:SF5">
    <property type="entry name" value="C4-DICARBOXYLATE TRAP TRANSPORTER LARGE PERMEASE PROTEIN DCTM"/>
    <property type="match status" value="1"/>
</dbReference>
<evidence type="ECO:0000256" key="1">
    <source>
        <dbReference type="ARBA" id="ARBA00004429"/>
    </source>
</evidence>
<comment type="function">
    <text evidence="7">Part of the tripartite ATP-independent periplasmic (TRAP) transport system.</text>
</comment>
<keyword evidence="5 8" id="KW-1133">Transmembrane helix</keyword>
<dbReference type="GO" id="GO:0022857">
    <property type="term" value="F:transmembrane transporter activity"/>
    <property type="evidence" value="ECO:0007669"/>
    <property type="project" value="UniProtKB-UniRule"/>
</dbReference>
<evidence type="ECO:0000256" key="8">
    <source>
        <dbReference type="SAM" id="Phobius"/>
    </source>
</evidence>
<evidence type="ECO:0000313" key="10">
    <source>
        <dbReference type="EMBL" id="MCP1676985.1"/>
    </source>
</evidence>
<name>A0AAE3KCK3_9GAMM</name>
<feature type="transmembrane region" description="Helical" evidence="8">
    <location>
        <begin position="232"/>
        <end position="255"/>
    </location>
</feature>
<feature type="transmembrane region" description="Helical" evidence="8">
    <location>
        <begin position="379"/>
        <end position="404"/>
    </location>
</feature>
<feature type="transmembrane region" description="Helical" evidence="8">
    <location>
        <begin position="6"/>
        <end position="39"/>
    </location>
</feature>
<reference evidence="10" key="1">
    <citation type="submission" date="2022-03" db="EMBL/GenBank/DDBJ databases">
        <title>Genomic Encyclopedia of Type Strains, Phase III (KMG-III): the genomes of soil and plant-associated and newly described type strains.</title>
        <authorList>
            <person name="Whitman W."/>
        </authorList>
    </citation>
    <scope>NUCLEOTIDE SEQUENCE</scope>
    <source>
        <strain evidence="10">ANL 6-2</strain>
    </source>
</reference>
<dbReference type="Pfam" id="PF06808">
    <property type="entry name" value="DctM"/>
    <property type="match status" value="1"/>
</dbReference>
<comment type="caution">
    <text evidence="10">The sequence shown here is derived from an EMBL/GenBank/DDBJ whole genome shotgun (WGS) entry which is preliminary data.</text>
</comment>
<keyword evidence="6 8" id="KW-0472">Membrane</keyword>
<organism evidence="10 11">
    <name type="scientific">Natronocella acetinitrilica</name>
    <dbReference type="NCBI Taxonomy" id="414046"/>
    <lineage>
        <taxon>Bacteria</taxon>
        <taxon>Pseudomonadati</taxon>
        <taxon>Pseudomonadota</taxon>
        <taxon>Gammaproteobacteria</taxon>
        <taxon>Chromatiales</taxon>
        <taxon>Ectothiorhodospiraceae</taxon>
        <taxon>Natronocella</taxon>
    </lineage>
</organism>
<feature type="transmembrane region" description="Helical" evidence="8">
    <location>
        <begin position="99"/>
        <end position="129"/>
    </location>
</feature>
<evidence type="ECO:0000259" key="9">
    <source>
        <dbReference type="Pfam" id="PF06808"/>
    </source>
</evidence>
<dbReference type="Proteomes" id="UP001205843">
    <property type="component" value="Unassembled WGS sequence"/>
</dbReference>
<keyword evidence="2" id="KW-1003">Cell membrane</keyword>
<evidence type="ECO:0000256" key="6">
    <source>
        <dbReference type="ARBA" id="ARBA00023136"/>
    </source>
</evidence>
<feature type="transmembrane region" description="Helical" evidence="8">
    <location>
        <begin position="337"/>
        <end position="367"/>
    </location>
</feature>
<protein>
    <submittedName>
        <fullName evidence="10">Tripartite ATP-independent transporter DctM subunit</fullName>
    </submittedName>
</protein>
<evidence type="ECO:0000256" key="3">
    <source>
        <dbReference type="ARBA" id="ARBA00022519"/>
    </source>
</evidence>
<keyword evidence="4 8" id="KW-0812">Transmembrane</keyword>
<feature type="transmembrane region" description="Helical" evidence="8">
    <location>
        <begin position="60"/>
        <end position="79"/>
    </location>
</feature>
<evidence type="ECO:0000256" key="7">
    <source>
        <dbReference type="RuleBase" id="RU369079"/>
    </source>
</evidence>
<dbReference type="GO" id="GO:0005886">
    <property type="term" value="C:plasma membrane"/>
    <property type="evidence" value="ECO:0007669"/>
    <property type="project" value="UniProtKB-SubCell"/>
</dbReference>
<dbReference type="AlphaFoldDB" id="A0AAE3KCK3"/>
<evidence type="ECO:0000313" key="11">
    <source>
        <dbReference type="Proteomes" id="UP001205843"/>
    </source>
</evidence>
<dbReference type="PANTHER" id="PTHR33362">
    <property type="entry name" value="SIALIC ACID TRAP TRANSPORTER PERMEASE PROTEIN SIAT-RELATED"/>
    <property type="match status" value="1"/>
</dbReference>
<dbReference type="EMBL" id="JALJXV010000012">
    <property type="protein sequence ID" value="MCP1676985.1"/>
    <property type="molecule type" value="Genomic_DNA"/>
</dbReference>
<comment type="subcellular location">
    <subcellularLocation>
        <location evidence="1 7">Cell inner membrane</location>
        <topology evidence="1 7">Multi-pass membrane protein</topology>
    </subcellularLocation>
</comment>
<feature type="transmembrane region" description="Helical" evidence="8">
    <location>
        <begin position="301"/>
        <end position="325"/>
    </location>
</feature>
<evidence type="ECO:0000256" key="5">
    <source>
        <dbReference type="ARBA" id="ARBA00022989"/>
    </source>
</evidence>
<dbReference type="InterPro" id="IPR004681">
    <property type="entry name" value="TRAP_DctM"/>
</dbReference>
<accession>A0AAE3KCK3</accession>
<proteinExistence type="predicted"/>
<keyword evidence="7" id="KW-0813">Transport</keyword>